<reference evidence="2 3" key="1">
    <citation type="submission" date="2017-08" db="EMBL/GenBank/DDBJ databases">
        <title>Pleomorphomonas carboxidotrophicus sp. nov., a new mesophilic hydrogenogenic carboxidotroph.</title>
        <authorList>
            <person name="Esquivel-Elizondo S."/>
            <person name="Krajmalnik-Brown R."/>
            <person name="Maldonado J."/>
        </authorList>
    </citation>
    <scope>NUCLEOTIDE SEQUENCE [LARGE SCALE GENOMIC DNA]</scope>
    <source>
        <strain evidence="2 3">SVCO-16</strain>
    </source>
</reference>
<organism evidence="2 3">
    <name type="scientific">Pleomorphomonas carboxyditropha</name>
    <dbReference type="NCBI Taxonomy" id="2023338"/>
    <lineage>
        <taxon>Bacteria</taxon>
        <taxon>Pseudomonadati</taxon>
        <taxon>Pseudomonadota</taxon>
        <taxon>Alphaproteobacteria</taxon>
        <taxon>Hyphomicrobiales</taxon>
        <taxon>Pleomorphomonadaceae</taxon>
        <taxon>Pleomorphomonas</taxon>
    </lineage>
</organism>
<keyword evidence="3" id="KW-1185">Reference proteome</keyword>
<dbReference type="AlphaFoldDB" id="A0A2G9WVI5"/>
<sequence>MIGAAAFPLRRWATPLVIGAFLLMAVTGILMFFEIDVGLVAVAHQWFSWIFLIGAGGHVVLNVRSFRNHLKSLWGRMGIAAGAALTIAALFSWGQITGPQIKRPIEAALVEAPIAALAAVTRNAPDTLIDRLAGQGIAADGGDSIRDIALRSGVDENRLLATVFFLD</sequence>
<evidence type="ECO:0000313" key="2">
    <source>
        <dbReference type="EMBL" id="PIO98721.1"/>
    </source>
</evidence>
<keyword evidence="1" id="KW-0812">Transmembrane</keyword>
<feature type="transmembrane region" description="Helical" evidence="1">
    <location>
        <begin position="12"/>
        <end position="33"/>
    </location>
</feature>
<dbReference type="Proteomes" id="UP000231070">
    <property type="component" value="Unassembled WGS sequence"/>
</dbReference>
<feature type="transmembrane region" description="Helical" evidence="1">
    <location>
        <begin position="39"/>
        <end position="61"/>
    </location>
</feature>
<dbReference type="RefSeq" id="WP_100081016.1">
    <property type="nucleotide sequence ID" value="NZ_NQVN01000008.1"/>
</dbReference>
<name>A0A2G9WVI5_9HYPH</name>
<proteinExistence type="predicted"/>
<protein>
    <submittedName>
        <fullName evidence="2">Uncharacterized protein</fullName>
    </submittedName>
</protein>
<accession>A0A2G9WVI5</accession>
<evidence type="ECO:0000256" key="1">
    <source>
        <dbReference type="SAM" id="Phobius"/>
    </source>
</evidence>
<feature type="transmembrane region" description="Helical" evidence="1">
    <location>
        <begin position="73"/>
        <end position="94"/>
    </location>
</feature>
<gene>
    <name evidence="2" type="ORF">CJ014_13530</name>
</gene>
<evidence type="ECO:0000313" key="3">
    <source>
        <dbReference type="Proteomes" id="UP000231070"/>
    </source>
</evidence>
<dbReference type="EMBL" id="NQVN01000008">
    <property type="protein sequence ID" value="PIO98721.1"/>
    <property type="molecule type" value="Genomic_DNA"/>
</dbReference>
<comment type="caution">
    <text evidence="2">The sequence shown here is derived from an EMBL/GenBank/DDBJ whole genome shotgun (WGS) entry which is preliminary data.</text>
</comment>
<keyword evidence="1" id="KW-1133">Transmembrane helix</keyword>
<keyword evidence="1" id="KW-0472">Membrane</keyword>